<organism evidence="3 4">
    <name type="scientific">Sphingomonas hankookensis</name>
    <dbReference type="NCBI Taxonomy" id="563996"/>
    <lineage>
        <taxon>Bacteria</taxon>
        <taxon>Pseudomonadati</taxon>
        <taxon>Pseudomonadota</taxon>
        <taxon>Alphaproteobacteria</taxon>
        <taxon>Sphingomonadales</taxon>
        <taxon>Sphingomonadaceae</taxon>
        <taxon>Sphingomonas</taxon>
    </lineage>
</organism>
<dbReference type="PANTHER" id="PTHR10088:SF4">
    <property type="entry name" value="GLUCOKINASE REGULATORY PROTEIN"/>
    <property type="match status" value="1"/>
</dbReference>
<accession>A0ABR5YEH2</accession>
<protein>
    <submittedName>
        <fullName evidence="3">N-acetylmuramic acid 6-phosphate etherase</fullName>
    </submittedName>
</protein>
<evidence type="ECO:0000259" key="2">
    <source>
        <dbReference type="PROSITE" id="PS51464"/>
    </source>
</evidence>
<dbReference type="Gene3D" id="1.10.8.1080">
    <property type="match status" value="1"/>
</dbReference>
<dbReference type="NCBIfam" id="NF009222">
    <property type="entry name" value="PRK12570.1"/>
    <property type="match status" value="1"/>
</dbReference>
<dbReference type="PANTHER" id="PTHR10088">
    <property type="entry name" value="GLUCOKINASE REGULATORY PROTEIN"/>
    <property type="match status" value="1"/>
</dbReference>
<dbReference type="Proteomes" id="UP000076609">
    <property type="component" value="Unassembled WGS sequence"/>
</dbReference>
<gene>
    <name evidence="3" type="ORF">AVT10_13930</name>
</gene>
<reference evidence="4" key="1">
    <citation type="submission" date="2016-01" db="EMBL/GenBank/DDBJ databases">
        <title>Draft genome of Chromobacterium sp. F49.</title>
        <authorList>
            <person name="Hong K.W."/>
        </authorList>
    </citation>
    <scope>NUCLEOTIDE SEQUENCE [LARGE SCALE GENOMIC DNA]</scope>
    <source>
        <strain evidence="4">CN3</strain>
    </source>
</reference>
<feature type="domain" description="SIS" evidence="2">
    <location>
        <begin position="50"/>
        <end position="213"/>
    </location>
</feature>
<dbReference type="Pfam" id="PF22645">
    <property type="entry name" value="GKRP_SIS_N"/>
    <property type="match status" value="1"/>
</dbReference>
<evidence type="ECO:0000313" key="3">
    <source>
        <dbReference type="EMBL" id="KZE15927.1"/>
    </source>
</evidence>
<evidence type="ECO:0000313" key="4">
    <source>
        <dbReference type="Proteomes" id="UP000076609"/>
    </source>
</evidence>
<keyword evidence="4" id="KW-1185">Reference proteome</keyword>
<sequence>MNTETLDPRYQGVERWPTQCAVEAMLEGQMAAIAALQTQTTAIAAAADAAAARLESGGRLVFVGAGTSGRLAVQDGTELHPTFGWPGERTLFLMAGGADALTKAREGAEDDADAARAEVAAAGVGAQDVMIGVAASGRTPFTVAAIEAARAAGALTIGIANNAATPLVDAAEHVVVASTGSEIVAGSTRMKAGTAQKAALNLLSTTIMIRLGLVYDGRMVAMRVSNAKLLRRARAMVQDLTGVAPDAAAEALERGDNDIRRAVLIARGMTPEDAAALLDRHHGRLDAAIAAGN</sequence>
<keyword evidence="1" id="KW-0119">Carbohydrate metabolism</keyword>
<name>A0ABR5YEH2_9SPHN</name>
<evidence type="ECO:0000256" key="1">
    <source>
        <dbReference type="ARBA" id="ARBA00023277"/>
    </source>
</evidence>
<dbReference type="InterPro" id="IPR001347">
    <property type="entry name" value="SIS_dom"/>
</dbReference>
<dbReference type="RefSeq" id="WP_066689740.1">
    <property type="nucleotide sequence ID" value="NZ_CP117025.1"/>
</dbReference>
<dbReference type="SUPFAM" id="SSF53697">
    <property type="entry name" value="SIS domain"/>
    <property type="match status" value="1"/>
</dbReference>
<dbReference type="EMBL" id="LQQO01000011">
    <property type="protein sequence ID" value="KZE15927.1"/>
    <property type="molecule type" value="Genomic_DNA"/>
</dbReference>
<dbReference type="Gene3D" id="3.40.50.10490">
    <property type="entry name" value="Glucose-6-phosphate isomerase like protein, domain 1"/>
    <property type="match status" value="1"/>
</dbReference>
<proteinExistence type="predicted"/>
<dbReference type="InterPro" id="IPR046348">
    <property type="entry name" value="SIS_dom_sf"/>
</dbReference>
<dbReference type="NCBIfam" id="NF003915">
    <property type="entry name" value="PRK05441.1"/>
    <property type="match status" value="1"/>
</dbReference>
<dbReference type="PROSITE" id="PS51464">
    <property type="entry name" value="SIS"/>
    <property type="match status" value="1"/>
</dbReference>
<comment type="caution">
    <text evidence="3">The sequence shown here is derived from an EMBL/GenBank/DDBJ whole genome shotgun (WGS) entry which is preliminary data.</text>
</comment>
<dbReference type="InterPro" id="IPR040190">
    <property type="entry name" value="MURQ/GCKR"/>
</dbReference>